<evidence type="ECO:0000313" key="3">
    <source>
        <dbReference type="EMBL" id="AFJ01957.1"/>
    </source>
</evidence>
<evidence type="ECO:0000313" key="4">
    <source>
        <dbReference type="Proteomes" id="UP000009145"/>
    </source>
</evidence>
<dbReference type="GO" id="GO:0020037">
    <property type="term" value="F:heme binding"/>
    <property type="evidence" value="ECO:0007669"/>
    <property type="project" value="InterPro"/>
</dbReference>
<dbReference type="HOGENOM" id="CLU_049710_1_0_6"/>
<dbReference type="EMBL" id="CP003380">
    <property type="protein sequence ID" value="AFJ01957.1"/>
    <property type="molecule type" value="Genomic_DNA"/>
</dbReference>
<feature type="transmembrane region" description="Helical" evidence="1">
    <location>
        <begin position="33"/>
        <end position="56"/>
    </location>
</feature>
<feature type="domain" description="Cytochrome c assembly protein" evidence="2">
    <location>
        <begin position="42"/>
        <end position="263"/>
    </location>
</feature>
<dbReference type="eggNOG" id="COG4137">
    <property type="taxonomic scope" value="Bacteria"/>
</dbReference>
<feature type="transmembrane region" description="Helical" evidence="1">
    <location>
        <begin position="95"/>
        <end position="114"/>
    </location>
</feature>
<dbReference type="PANTHER" id="PTHR38034:SF1">
    <property type="entry name" value="INNER MEMBRANE PROTEIN YPJD"/>
    <property type="match status" value="1"/>
</dbReference>
<organism evidence="3 4">
    <name type="scientific">Methylophaga frappieri (strain ATCC BAA-2434 / DSM 25690 / JAM7)</name>
    <dbReference type="NCBI Taxonomy" id="754477"/>
    <lineage>
        <taxon>Bacteria</taxon>
        <taxon>Pseudomonadati</taxon>
        <taxon>Pseudomonadota</taxon>
        <taxon>Gammaproteobacteria</taxon>
        <taxon>Thiotrichales</taxon>
        <taxon>Piscirickettsiaceae</taxon>
        <taxon>Methylophaga</taxon>
    </lineage>
</organism>
<protein>
    <submittedName>
        <fullName evidence="3">CcsA-like protein</fullName>
    </submittedName>
</protein>
<dbReference type="GO" id="GO:0017004">
    <property type="term" value="P:cytochrome complex assembly"/>
    <property type="evidence" value="ECO:0007669"/>
    <property type="project" value="InterPro"/>
</dbReference>
<dbReference type="Proteomes" id="UP000009145">
    <property type="component" value="Chromosome"/>
</dbReference>
<feature type="transmembrane region" description="Helical" evidence="1">
    <location>
        <begin position="126"/>
        <end position="150"/>
    </location>
</feature>
<dbReference type="PATRIC" id="fig|754477.3.peg.777"/>
<dbReference type="InterPro" id="IPR052372">
    <property type="entry name" value="YpjD/HemX"/>
</dbReference>
<keyword evidence="4" id="KW-1185">Reference proteome</keyword>
<proteinExistence type="predicted"/>
<dbReference type="Pfam" id="PF01578">
    <property type="entry name" value="Cytochrom_C_asm"/>
    <property type="match status" value="1"/>
</dbReference>
<sequence>MAIANALAFLLYLCCSVVLIRQFVKRDLNQPAAILPIGLMTTLALIFHAFHLFFVMDAAGGWELSLMTMLSIIAWLMAFMAMIGGFKWQIAHPGIVVYPLVAFILMMVFEVPASSTKRLTDPALEWHILLSLTAYSLLTLAALQSVILALQEKQLHQHHTGGWLRRLPPLQYMEKTLFQLLIAGFVFLSAGLLTGFIFVDNFWAQNLAHKTVFSILAWVIFAVLLWGHYRHGWRAQTAVRWTLAGFLLLLLAYVGSKIVLEFILKVG</sequence>
<name>I1YGB4_METFJ</name>
<evidence type="ECO:0000256" key="1">
    <source>
        <dbReference type="SAM" id="Phobius"/>
    </source>
</evidence>
<dbReference type="KEGG" id="mec:Q7C_788"/>
<dbReference type="STRING" id="754477.Q7C_788"/>
<feature type="transmembrane region" description="Helical" evidence="1">
    <location>
        <begin position="176"/>
        <end position="199"/>
    </location>
</feature>
<keyword evidence="1" id="KW-0812">Transmembrane</keyword>
<reference evidence="3 4" key="1">
    <citation type="journal article" date="2012" name="J. Bacteriol.">
        <title>Complete genome sequences of Methylophaga sp. strain JAM1 and Methylophaga sp. strain JAM7.</title>
        <authorList>
            <person name="Villeneuve C."/>
            <person name="Martineau C."/>
            <person name="Mauffrey F."/>
            <person name="Villemur R."/>
        </authorList>
    </citation>
    <scope>NUCLEOTIDE SEQUENCE [LARGE SCALE GENOMIC DNA]</scope>
    <source>
        <strain evidence="3 4">JAM7</strain>
    </source>
</reference>
<dbReference type="OrthoDB" id="9780793at2"/>
<evidence type="ECO:0000259" key="2">
    <source>
        <dbReference type="Pfam" id="PF01578"/>
    </source>
</evidence>
<dbReference type="RefSeq" id="WP_014703378.1">
    <property type="nucleotide sequence ID" value="NC_017856.1"/>
</dbReference>
<accession>I1YGB4</accession>
<feature type="transmembrane region" description="Helical" evidence="1">
    <location>
        <begin position="62"/>
        <end position="83"/>
    </location>
</feature>
<keyword evidence="1" id="KW-1133">Transmembrane helix</keyword>
<feature type="transmembrane region" description="Helical" evidence="1">
    <location>
        <begin position="6"/>
        <end position="24"/>
    </location>
</feature>
<dbReference type="PANTHER" id="PTHR38034">
    <property type="entry name" value="INNER MEMBRANE PROTEIN YPJD"/>
    <property type="match status" value="1"/>
</dbReference>
<dbReference type="GO" id="GO:0005886">
    <property type="term" value="C:plasma membrane"/>
    <property type="evidence" value="ECO:0007669"/>
    <property type="project" value="TreeGrafter"/>
</dbReference>
<dbReference type="InterPro" id="IPR002541">
    <property type="entry name" value="Cyt_c_assembly"/>
</dbReference>
<gene>
    <name evidence="3" type="ordered locus">Q7C_788</name>
</gene>
<feature type="transmembrane region" description="Helical" evidence="1">
    <location>
        <begin position="211"/>
        <end position="229"/>
    </location>
</feature>
<keyword evidence="1" id="KW-0472">Membrane</keyword>
<feature type="transmembrane region" description="Helical" evidence="1">
    <location>
        <begin position="241"/>
        <end position="264"/>
    </location>
</feature>
<dbReference type="AlphaFoldDB" id="I1YGB4"/>